<dbReference type="InterPro" id="IPR004136">
    <property type="entry name" value="NMO"/>
</dbReference>
<protein>
    <submittedName>
        <fullName evidence="6">2-nitropropane dioxygenase</fullName>
    </submittedName>
</protein>
<dbReference type="CDD" id="cd04730">
    <property type="entry name" value="NPD_like"/>
    <property type="match status" value="1"/>
</dbReference>
<dbReference type="SUPFAM" id="SSF51412">
    <property type="entry name" value="Inosine monophosphate dehydrogenase (IMPDH)"/>
    <property type="match status" value="1"/>
</dbReference>
<proteinExistence type="inferred from homology"/>
<dbReference type="GO" id="GO:0051213">
    <property type="term" value="F:dioxygenase activity"/>
    <property type="evidence" value="ECO:0007669"/>
    <property type="project" value="UniProtKB-KW"/>
</dbReference>
<keyword evidence="2" id="KW-0285">Flavoprotein</keyword>
<sequence length="314" mass="32261">MSDDATTAGFAELTARLTVPLIAAPMFRVSGPELVIAACRAGVVGSFPTVNARTPEQLSQWLTEIDAALTADGARPAPVAANLIVHPGNARLQPDLRVLCEQPTEVVITSVGTPREVVRPLHEVGSLVLADVASVHHAVRALECGADGLILLTAGAGGQTGWANPFAFVRAVREFFDGPVVLAGGVADGVALRAAITLGADLAYMGTKFLATAESMADPAHKELVAASGLDDVVLTSAFTGLPTNMLAGSMRALGIDVAALRAGTFDLAAHFAGADAPKNWTDVWSAGHSASGVGEILGVAALVERTRREYVGD</sequence>
<keyword evidence="6" id="KW-0223">Dioxygenase</keyword>
<keyword evidence="5" id="KW-0503">Monooxygenase</keyword>
<dbReference type="PANTHER" id="PTHR42747">
    <property type="entry name" value="NITRONATE MONOOXYGENASE-RELATED"/>
    <property type="match status" value="1"/>
</dbReference>
<evidence type="ECO:0000256" key="3">
    <source>
        <dbReference type="ARBA" id="ARBA00022643"/>
    </source>
</evidence>
<organism evidence="6 7">
    <name type="scientific">Nocardia vulneris</name>
    <dbReference type="NCBI Taxonomy" id="1141657"/>
    <lineage>
        <taxon>Bacteria</taxon>
        <taxon>Bacillati</taxon>
        <taxon>Actinomycetota</taxon>
        <taxon>Actinomycetes</taxon>
        <taxon>Mycobacteriales</taxon>
        <taxon>Nocardiaceae</taxon>
        <taxon>Nocardia</taxon>
    </lineage>
</organism>
<keyword evidence="4" id="KW-0560">Oxidoreductase</keyword>
<accession>A0ABR4Z960</accession>
<dbReference type="EMBL" id="JNFP01000039">
    <property type="protein sequence ID" value="KIA61875.1"/>
    <property type="molecule type" value="Genomic_DNA"/>
</dbReference>
<dbReference type="PANTHER" id="PTHR42747:SF4">
    <property type="entry name" value="BLR1330 PROTEIN"/>
    <property type="match status" value="1"/>
</dbReference>
<dbReference type="Gene3D" id="3.20.20.70">
    <property type="entry name" value="Aldolase class I"/>
    <property type="match status" value="1"/>
</dbReference>
<evidence type="ECO:0000256" key="2">
    <source>
        <dbReference type="ARBA" id="ARBA00022630"/>
    </source>
</evidence>
<dbReference type="InterPro" id="IPR013785">
    <property type="entry name" value="Aldolase_TIM"/>
</dbReference>
<dbReference type="Pfam" id="PF03060">
    <property type="entry name" value="NMO"/>
    <property type="match status" value="1"/>
</dbReference>
<comment type="caution">
    <text evidence="6">The sequence shown here is derived from an EMBL/GenBank/DDBJ whole genome shotgun (WGS) entry which is preliminary data.</text>
</comment>
<dbReference type="RefSeq" id="WP_043676718.1">
    <property type="nucleotide sequence ID" value="NZ_BDCI01000023.1"/>
</dbReference>
<keyword evidence="7" id="KW-1185">Reference proteome</keyword>
<evidence type="ECO:0000256" key="4">
    <source>
        <dbReference type="ARBA" id="ARBA00023002"/>
    </source>
</evidence>
<comment type="similarity">
    <text evidence="1">Belongs to the nitronate monooxygenase family. NMO class I subfamily.</text>
</comment>
<keyword evidence="3" id="KW-0288">FMN</keyword>
<gene>
    <name evidence="6" type="ORF">FG87_28680</name>
</gene>
<evidence type="ECO:0000313" key="7">
    <source>
        <dbReference type="Proteomes" id="UP000031364"/>
    </source>
</evidence>
<evidence type="ECO:0000313" key="6">
    <source>
        <dbReference type="EMBL" id="KIA61875.1"/>
    </source>
</evidence>
<name>A0ABR4Z960_9NOCA</name>
<reference evidence="6 7" key="1">
    <citation type="journal article" date="2014" name="Int. J. Syst. Evol. Microbiol.">
        <title>Nocardia vulneris sp. nov., isolated from wounds of human patients in North America.</title>
        <authorList>
            <person name="Lasker B.A."/>
            <person name="Bell M."/>
            <person name="Klenk H.P."/>
            <person name="Sproer C."/>
            <person name="Schumann C."/>
            <person name="Schumann P."/>
            <person name="Brown J.M."/>
        </authorList>
    </citation>
    <scope>NUCLEOTIDE SEQUENCE [LARGE SCALE GENOMIC DNA]</scope>
    <source>
        <strain evidence="6 7">W9851</strain>
    </source>
</reference>
<evidence type="ECO:0000256" key="1">
    <source>
        <dbReference type="ARBA" id="ARBA00009881"/>
    </source>
</evidence>
<dbReference type="Proteomes" id="UP000031364">
    <property type="component" value="Unassembled WGS sequence"/>
</dbReference>
<evidence type="ECO:0000256" key="5">
    <source>
        <dbReference type="ARBA" id="ARBA00023033"/>
    </source>
</evidence>